<dbReference type="Pfam" id="PF25071">
    <property type="entry name" value="DUF7795"/>
    <property type="match status" value="1"/>
</dbReference>
<name>A0A6N2N2D0_SALVM</name>
<dbReference type="PANTHER" id="PTHR35305:SF2">
    <property type="entry name" value="FAD-BINDING PROTEIN"/>
    <property type="match status" value="1"/>
</dbReference>
<dbReference type="PANTHER" id="PTHR35305">
    <property type="entry name" value="FAD-BINDING PROTEIN"/>
    <property type="match status" value="1"/>
</dbReference>
<keyword evidence="1" id="KW-0732">Signal</keyword>
<reference evidence="3" key="1">
    <citation type="submission" date="2019-03" db="EMBL/GenBank/DDBJ databases">
        <authorList>
            <person name="Mank J."/>
            <person name="Almeida P."/>
        </authorList>
    </citation>
    <scope>NUCLEOTIDE SEQUENCE</scope>
    <source>
        <strain evidence="3">78183</strain>
    </source>
</reference>
<proteinExistence type="predicted"/>
<evidence type="ECO:0000313" key="3">
    <source>
        <dbReference type="EMBL" id="VFU60110.1"/>
    </source>
</evidence>
<dbReference type="AlphaFoldDB" id="A0A6N2N2D0"/>
<feature type="signal peptide" evidence="1">
    <location>
        <begin position="1"/>
        <end position="25"/>
    </location>
</feature>
<dbReference type="InterPro" id="IPR056697">
    <property type="entry name" value="DUF7795"/>
</dbReference>
<protein>
    <recommendedName>
        <fullName evidence="2">DUF7795 domain-containing protein</fullName>
    </recommendedName>
</protein>
<feature type="chain" id="PRO_5027033221" description="DUF7795 domain-containing protein" evidence="1">
    <location>
        <begin position="26"/>
        <end position="189"/>
    </location>
</feature>
<accession>A0A6N2N2D0</accession>
<evidence type="ECO:0000256" key="1">
    <source>
        <dbReference type="SAM" id="SignalP"/>
    </source>
</evidence>
<dbReference type="EMBL" id="CAADRP010002041">
    <property type="protein sequence ID" value="VFU60110.1"/>
    <property type="molecule type" value="Genomic_DNA"/>
</dbReference>
<evidence type="ECO:0000259" key="2">
    <source>
        <dbReference type="Pfam" id="PF25071"/>
    </source>
</evidence>
<organism evidence="3">
    <name type="scientific">Salix viminalis</name>
    <name type="common">Common osier</name>
    <name type="synonym">Basket willow</name>
    <dbReference type="NCBI Taxonomy" id="40686"/>
    <lineage>
        <taxon>Eukaryota</taxon>
        <taxon>Viridiplantae</taxon>
        <taxon>Streptophyta</taxon>
        <taxon>Embryophyta</taxon>
        <taxon>Tracheophyta</taxon>
        <taxon>Spermatophyta</taxon>
        <taxon>Magnoliopsida</taxon>
        <taxon>eudicotyledons</taxon>
        <taxon>Gunneridae</taxon>
        <taxon>Pentapetalae</taxon>
        <taxon>rosids</taxon>
        <taxon>fabids</taxon>
        <taxon>Malpighiales</taxon>
        <taxon>Salicaceae</taxon>
        <taxon>Saliceae</taxon>
        <taxon>Salix</taxon>
    </lineage>
</organism>
<feature type="domain" description="DUF7795" evidence="2">
    <location>
        <begin position="25"/>
        <end position="63"/>
    </location>
</feature>
<gene>
    <name evidence="3" type="ORF">SVIM_LOCUS444790</name>
</gene>
<sequence length="189" mass="21608">MKQEGLNLILKLVVLMFMIAYKIQTKVHTCLLGLHNHLSQAKTLLNELENLLEDSSGAIQTANGCLPPLKNEDCGDQLYQQITTDQVEKSSLDLGELEMTNYAVLMGIIYSMVKKDYVMQEKIVHSLNLKSLSGELESYCVMWSLPTETVFSVNHRHSAELYIKAKARGNCRLWKEVTWRQSARAWWCI</sequence>